<dbReference type="SUPFAM" id="SSF57701">
    <property type="entry name" value="Zn2/Cys6 DNA-binding domain"/>
    <property type="match status" value="1"/>
</dbReference>
<evidence type="ECO:0000313" key="9">
    <source>
        <dbReference type="EMBL" id="KAJ5364875.1"/>
    </source>
</evidence>
<dbReference type="CDD" id="cd12148">
    <property type="entry name" value="fungal_TF_MHR"/>
    <property type="match status" value="1"/>
</dbReference>
<comment type="caution">
    <text evidence="9">The sequence shown here is derived from an EMBL/GenBank/DDBJ whole genome shotgun (WGS) entry which is preliminary data.</text>
</comment>
<reference evidence="9" key="2">
    <citation type="journal article" date="2023" name="IMA Fungus">
        <title>Comparative genomic study of the Penicillium genus elucidates a diverse pangenome and 15 lateral gene transfer events.</title>
        <authorList>
            <person name="Petersen C."/>
            <person name="Sorensen T."/>
            <person name="Nielsen M.R."/>
            <person name="Sondergaard T.E."/>
            <person name="Sorensen J.L."/>
            <person name="Fitzpatrick D.A."/>
            <person name="Frisvad J.C."/>
            <person name="Nielsen K.L."/>
        </authorList>
    </citation>
    <scope>NUCLEOTIDE SEQUENCE</scope>
    <source>
        <strain evidence="9">IBT 29864</strain>
    </source>
</reference>
<feature type="compositionally biased region" description="Polar residues" evidence="7">
    <location>
        <begin position="740"/>
        <end position="757"/>
    </location>
</feature>
<dbReference type="Proteomes" id="UP001147782">
    <property type="component" value="Unassembled WGS sequence"/>
</dbReference>
<feature type="compositionally biased region" description="Polar residues" evidence="7">
    <location>
        <begin position="688"/>
        <end position="732"/>
    </location>
</feature>
<keyword evidence="2" id="KW-0479">Metal-binding</keyword>
<dbReference type="Gene3D" id="4.10.240.10">
    <property type="entry name" value="Zn(2)-C6 fungal-type DNA-binding domain"/>
    <property type="match status" value="1"/>
</dbReference>
<dbReference type="PROSITE" id="PS50048">
    <property type="entry name" value="ZN2_CY6_FUNGAL_2"/>
    <property type="match status" value="1"/>
</dbReference>
<dbReference type="PANTHER" id="PTHR47338">
    <property type="entry name" value="ZN(II)2CYS6 TRANSCRIPTION FACTOR (EUROFUNG)-RELATED"/>
    <property type="match status" value="1"/>
</dbReference>
<keyword evidence="3" id="KW-0805">Transcription regulation</keyword>
<evidence type="ECO:0000256" key="6">
    <source>
        <dbReference type="ARBA" id="ARBA00023242"/>
    </source>
</evidence>
<dbReference type="PANTHER" id="PTHR47338:SF7">
    <property type="entry name" value="ZN(II)2CYS6 TRANSCRIPTION FACTOR (EUROFUNG)"/>
    <property type="match status" value="1"/>
</dbReference>
<sequence>MPPRRRASIACRLCKSQKVKCSATFPTCSKCAQRGVTCVYTKLRRTTRSSVSSQVPGFQSLHTERVLDAATPKGERILLPPTLATDALAMAIPRHENVSPLSAVDQEPLDTAVELSSQCKDCLRTFPPSSSHLVTTNSDCEIRCSQAGASHAQPSGKVNHLLVLLLESFFREEYPLPSYSFVHPTSTIAKCHAGTLEPCLSLALAGVATLHISMRLKTAVYTRNNSAFTDNEDEATMHSLNCTCRGLAPIRAAEQIIWSSIETPTVAKLQALLLCINHGMQTGRFQRAFMLAAMAARFATALRLHRENPSLDFVARETRRRIVWSLKLIERYFSIGLPEFELCPFETIFIQLPCTESMYDVGIECPSETSNPSSPLEDDRGAYRLCVNLETLRRDIVKLGRDFAVCGQISPQFPSLIGSFERALSEIGARLPHGPELSFDQINTLVASQWLPRHIALQLSWHQCHCDLYRLLLQGYPEAGPQHGLEVFLQQASNDDNENGCEDILLRAERHCLQHANAIIMILTMLNQQSTRVFGLEFDTTICAYHATRLLLFISRFGKDLKNRPSEEFTLSRLDLSLAALRRFFPQNELVGPIITEMEDNRRKFAARTYRAPLSVPWAVRRGNTVIAQDFDAQAGPSDVPSAPTNTVPPLASKTTEVLAVHSLLRQARFSDKENADRGTSIPIAGTPPTNQPNNILSQTDPPGFNGISSSQTEFVPENFPSSSATAKQKMTTVGDALSGQPTLTQDTSTDALTDPTSMAPDNGTAIMGEDWDFASFMPLQAWVMPNLGSSWPDLLDTSWL</sequence>
<keyword evidence="4" id="KW-0238">DNA-binding</keyword>
<evidence type="ECO:0000256" key="3">
    <source>
        <dbReference type="ARBA" id="ARBA00023015"/>
    </source>
</evidence>
<gene>
    <name evidence="9" type="ORF">N7496_010588</name>
</gene>
<protein>
    <recommendedName>
        <fullName evidence="8">Zn(2)-C6 fungal-type domain-containing protein</fullName>
    </recommendedName>
</protein>
<dbReference type="GO" id="GO:0005634">
    <property type="term" value="C:nucleus"/>
    <property type="evidence" value="ECO:0007669"/>
    <property type="project" value="UniProtKB-SubCell"/>
</dbReference>
<dbReference type="InterPro" id="IPR001138">
    <property type="entry name" value="Zn2Cys6_DnaBD"/>
</dbReference>
<keyword evidence="5" id="KW-0804">Transcription</keyword>
<comment type="subcellular location">
    <subcellularLocation>
        <location evidence="1">Nucleus</location>
    </subcellularLocation>
</comment>
<keyword evidence="10" id="KW-1185">Reference proteome</keyword>
<dbReference type="GO" id="GO:0006351">
    <property type="term" value="P:DNA-templated transcription"/>
    <property type="evidence" value="ECO:0007669"/>
    <property type="project" value="InterPro"/>
</dbReference>
<dbReference type="GO" id="GO:0000981">
    <property type="term" value="F:DNA-binding transcription factor activity, RNA polymerase II-specific"/>
    <property type="evidence" value="ECO:0007669"/>
    <property type="project" value="InterPro"/>
</dbReference>
<dbReference type="CDD" id="cd00067">
    <property type="entry name" value="GAL4"/>
    <property type="match status" value="1"/>
</dbReference>
<reference evidence="9" key="1">
    <citation type="submission" date="2022-11" db="EMBL/GenBank/DDBJ databases">
        <authorList>
            <person name="Petersen C."/>
        </authorList>
    </citation>
    <scope>NUCLEOTIDE SEQUENCE</scope>
    <source>
        <strain evidence="9">IBT 29864</strain>
    </source>
</reference>
<evidence type="ECO:0000256" key="4">
    <source>
        <dbReference type="ARBA" id="ARBA00023125"/>
    </source>
</evidence>
<dbReference type="RefSeq" id="XP_056552501.1">
    <property type="nucleotide sequence ID" value="XM_056703501.1"/>
</dbReference>
<dbReference type="InterPro" id="IPR050815">
    <property type="entry name" value="TF_fung"/>
</dbReference>
<dbReference type="EMBL" id="JAPZBS010000008">
    <property type="protein sequence ID" value="KAJ5364875.1"/>
    <property type="molecule type" value="Genomic_DNA"/>
</dbReference>
<dbReference type="GO" id="GO:0008270">
    <property type="term" value="F:zinc ion binding"/>
    <property type="evidence" value="ECO:0007669"/>
    <property type="project" value="InterPro"/>
</dbReference>
<dbReference type="SMART" id="SM00066">
    <property type="entry name" value="GAL4"/>
    <property type="match status" value="1"/>
</dbReference>
<dbReference type="GeneID" id="81442680"/>
<keyword evidence="6" id="KW-0539">Nucleus</keyword>
<evidence type="ECO:0000256" key="1">
    <source>
        <dbReference type="ARBA" id="ARBA00004123"/>
    </source>
</evidence>
<evidence type="ECO:0000256" key="7">
    <source>
        <dbReference type="SAM" id="MobiDB-lite"/>
    </source>
</evidence>
<dbReference type="InterPro" id="IPR007219">
    <property type="entry name" value="XnlR_reg_dom"/>
</dbReference>
<dbReference type="OrthoDB" id="2563500at2759"/>
<feature type="domain" description="Zn(2)-C6 fungal-type" evidence="8">
    <location>
        <begin position="10"/>
        <end position="40"/>
    </location>
</feature>
<evidence type="ECO:0000313" key="10">
    <source>
        <dbReference type="Proteomes" id="UP001147782"/>
    </source>
</evidence>
<evidence type="ECO:0000259" key="8">
    <source>
        <dbReference type="PROSITE" id="PS50048"/>
    </source>
</evidence>
<dbReference type="GO" id="GO:0003677">
    <property type="term" value="F:DNA binding"/>
    <property type="evidence" value="ECO:0007669"/>
    <property type="project" value="UniProtKB-KW"/>
</dbReference>
<proteinExistence type="predicted"/>
<dbReference type="Pfam" id="PF04082">
    <property type="entry name" value="Fungal_trans"/>
    <property type="match status" value="1"/>
</dbReference>
<name>A0A9W9RSK6_9EURO</name>
<accession>A0A9W9RSK6</accession>
<dbReference type="InterPro" id="IPR036864">
    <property type="entry name" value="Zn2-C6_fun-type_DNA-bd_sf"/>
</dbReference>
<evidence type="ECO:0000256" key="5">
    <source>
        <dbReference type="ARBA" id="ARBA00023163"/>
    </source>
</evidence>
<dbReference type="Pfam" id="PF00172">
    <property type="entry name" value="Zn_clus"/>
    <property type="match status" value="1"/>
</dbReference>
<dbReference type="PROSITE" id="PS00463">
    <property type="entry name" value="ZN2_CY6_FUNGAL_1"/>
    <property type="match status" value="1"/>
</dbReference>
<dbReference type="AlphaFoldDB" id="A0A9W9RSK6"/>
<feature type="region of interest" description="Disordered" evidence="7">
    <location>
        <begin position="670"/>
        <end position="765"/>
    </location>
</feature>
<evidence type="ECO:0000256" key="2">
    <source>
        <dbReference type="ARBA" id="ARBA00022723"/>
    </source>
</evidence>
<organism evidence="9 10">
    <name type="scientific">Penicillium cataractarum</name>
    <dbReference type="NCBI Taxonomy" id="2100454"/>
    <lineage>
        <taxon>Eukaryota</taxon>
        <taxon>Fungi</taxon>
        <taxon>Dikarya</taxon>
        <taxon>Ascomycota</taxon>
        <taxon>Pezizomycotina</taxon>
        <taxon>Eurotiomycetes</taxon>
        <taxon>Eurotiomycetidae</taxon>
        <taxon>Eurotiales</taxon>
        <taxon>Aspergillaceae</taxon>
        <taxon>Penicillium</taxon>
    </lineage>
</organism>